<comment type="caution">
    <text evidence="1">The sequence shown here is derived from an EMBL/GenBank/DDBJ whole genome shotgun (WGS) entry which is preliminary data.</text>
</comment>
<protein>
    <submittedName>
        <fullName evidence="1">Uncharacterized protein</fullName>
    </submittedName>
</protein>
<organism evidence="1 3">
    <name type="scientific">Natronobacterium gregoryi (strain ATCC 43098 / DSM 3393 / CCM 3738 / CIP 104747 / IAM 13177 / JCM 8860 / NBRC 102187 / NCIMB 2189 / SP2)</name>
    <dbReference type="NCBI Taxonomy" id="797304"/>
    <lineage>
        <taxon>Archaea</taxon>
        <taxon>Methanobacteriati</taxon>
        <taxon>Methanobacteriota</taxon>
        <taxon>Stenosarchaea group</taxon>
        <taxon>Halobacteria</taxon>
        <taxon>Halobacteriales</taxon>
        <taxon>Natrialbaceae</taxon>
        <taxon>Natronobacterium</taxon>
    </lineage>
</organism>
<evidence type="ECO:0000313" key="4">
    <source>
        <dbReference type="Proteomes" id="UP000234484"/>
    </source>
</evidence>
<name>L9XWL0_NATGS</name>
<reference evidence="1 3" key="1">
    <citation type="journal article" date="2014" name="PLoS Genet.">
        <title>Phylogenetically driven sequencing of extremely halophilic archaea reveals strategies for static and dynamic osmo-response.</title>
        <authorList>
            <person name="Becker E.A."/>
            <person name="Seitzer P.M."/>
            <person name="Tritt A."/>
            <person name="Larsen D."/>
            <person name="Krusor M."/>
            <person name="Yao A.I."/>
            <person name="Wu D."/>
            <person name="Madern D."/>
            <person name="Eisen J.A."/>
            <person name="Darling A.E."/>
            <person name="Facciotti M.T."/>
        </authorList>
    </citation>
    <scope>NUCLEOTIDE SEQUENCE [LARGE SCALE GENOMIC DNA]</scope>
    <source>
        <strain evidence="1 3">SP2</strain>
    </source>
</reference>
<evidence type="ECO:0000313" key="2">
    <source>
        <dbReference type="EMBL" id="PLK19446.1"/>
    </source>
</evidence>
<proteinExistence type="predicted"/>
<accession>L9XWL0</accession>
<dbReference type="AlphaFoldDB" id="L9XWL0"/>
<gene>
    <name evidence="1" type="ORF">C490_13591</name>
    <name evidence="2" type="ORF">CYV19_14875</name>
</gene>
<dbReference type="EMBL" id="AOIC01000097">
    <property type="protein sequence ID" value="ELY65816.1"/>
    <property type="molecule type" value="Genomic_DNA"/>
</dbReference>
<dbReference type="EMBL" id="PKKI01000050">
    <property type="protein sequence ID" value="PLK19446.1"/>
    <property type="molecule type" value="Genomic_DNA"/>
</dbReference>
<evidence type="ECO:0000313" key="3">
    <source>
        <dbReference type="Proteomes" id="UP000011613"/>
    </source>
</evidence>
<sequence>MEFTRLYLDARDQYDEFNKKSPCRASLGLTEAEELAAESADEFDYGLRNLLMSLCEDLGQV</sequence>
<reference evidence="2 4" key="2">
    <citation type="submission" date="2017-12" db="EMBL/GenBank/DDBJ databases">
        <title>The characterization of oligonucleotides binding to NgAgo.</title>
        <authorList>
            <person name="Jiang L."/>
            <person name="He B."/>
            <person name="Kang J."/>
            <person name="Yu M."/>
            <person name="Li N."/>
            <person name="Fang Y."/>
            <person name="Tang Z."/>
            <person name="Wu P."/>
            <person name="Yao P."/>
            <person name="Huang J."/>
        </authorList>
    </citation>
    <scope>NUCLEOTIDE SEQUENCE [LARGE SCALE GENOMIC DNA]</scope>
    <source>
        <strain evidence="2 4">SP2</strain>
        <tissue evidence="2">Freeze-dried powder thallus</tissue>
    </source>
</reference>
<dbReference type="Proteomes" id="UP000234484">
    <property type="component" value="Unassembled WGS sequence"/>
</dbReference>
<dbReference type="Proteomes" id="UP000011613">
    <property type="component" value="Unassembled WGS sequence"/>
</dbReference>
<evidence type="ECO:0000313" key="1">
    <source>
        <dbReference type="EMBL" id="ELY65816.1"/>
    </source>
</evidence>